<gene>
    <name evidence="4" type="ORF">JKF63_04376</name>
</gene>
<dbReference type="FunFam" id="3.40.50.300:FF:002729">
    <property type="entry name" value="50S ribosome-binding GTPase/Dynamin family, putative"/>
    <property type="match status" value="1"/>
</dbReference>
<dbReference type="GeneID" id="94290439"/>
<dbReference type="InterPro" id="IPR027417">
    <property type="entry name" value="P-loop_NTPase"/>
</dbReference>
<organism evidence="4 5">
    <name type="scientific">Porcisia hertigi</name>
    <dbReference type="NCBI Taxonomy" id="2761500"/>
    <lineage>
        <taxon>Eukaryota</taxon>
        <taxon>Discoba</taxon>
        <taxon>Euglenozoa</taxon>
        <taxon>Kinetoplastea</taxon>
        <taxon>Metakinetoplastina</taxon>
        <taxon>Trypanosomatida</taxon>
        <taxon>Trypanosomatidae</taxon>
        <taxon>Leishmaniinae</taxon>
        <taxon>Porcisia</taxon>
    </lineage>
</organism>
<feature type="domain" description="Dynamin N-terminal" evidence="3">
    <location>
        <begin position="155"/>
        <end position="328"/>
    </location>
</feature>
<comment type="caution">
    <text evidence="4">The sequence shown here is derived from an EMBL/GenBank/DDBJ whole genome shotgun (WGS) entry which is preliminary data.</text>
</comment>
<dbReference type="KEGG" id="phet:94290439"/>
<dbReference type="SUPFAM" id="SSF52540">
    <property type="entry name" value="P-loop containing nucleoside triphosphate hydrolases"/>
    <property type="match status" value="1"/>
</dbReference>
<feature type="compositionally biased region" description="Low complexity" evidence="1">
    <location>
        <begin position="102"/>
        <end position="117"/>
    </location>
</feature>
<dbReference type="Proteomes" id="UP000674318">
    <property type="component" value="Unassembled WGS sequence"/>
</dbReference>
<evidence type="ECO:0000313" key="5">
    <source>
        <dbReference type="Proteomes" id="UP000674318"/>
    </source>
</evidence>
<feature type="transmembrane region" description="Helical" evidence="2">
    <location>
        <begin position="471"/>
        <end position="491"/>
    </location>
</feature>
<evidence type="ECO:0000256" key="1">
    <source>
        <dbReference type="SAM" id="MobiDB-lite"/>
    </source>
</evidence>
<keyword evidence="2" id="KW-0472">Membrane</keyword>
<dbReference type="Gene3D" id="3.40.50.300">
    <property type="entry name" value="P-loop containing nucleotide triphosphate hydrolases"/>
    <property type="match status" value="1"/>
</dbReference>
<sequence length="598" mass="65800">MYRHKLRAAALQVGSPRPAALAAGGVYRRSLATANTRSGLFEQMAASYLVVTSCGQRMSPSFIFTPTNRVQLRSFLSAHAQSPQEGSIAVGSETSDAADRTSPSTAPSLSSSVSPHAAMKSDIESELQSLRSSYLQPYDDVYRFLAPFKNTTPMVMLLGNHSSGKSTLINYLSGREIQETGVAPTDDGFTVIKRDTYDMDADGPSMVSNPKYQFQSLQQFGISFVTHFKMKTRTMPATSQVPMDMVLVDTPGMIDTPVHASLAEQTGRSDKTRGYDFLAVTRWFAQQSDVILLMFDPANPGTTGETLDVLTKSLAGYEHKFFLVMNKVDVFEKVTDFARAYGTLCWNLSKVMKMKDIPRVYTTSTPLNKLSGRIGDAPVTKTTSASGTVPAAELSRQRNEILNEIRAAPMRRMDNLITETEEGARNLLLACRVSKVLRQDYRRHEVFLYTALGTTCLVGPATAVTLSSMSISGTVLVAVLSVALACGGLVATRLQMHEFERNLLQSCDSVLGRLFTSKTLTKDVELRWQRIVRPELLRIAGASQEKGASGIMALPSCSSRACRGMEYFIDEKVPALRLKVSEYKETVFQRRVLPEERA</sequence>
<dbReference type="PANTHER" id="PTHR43681:SF1">
    <property type="entry name" value="SARCALUMENIN"/>
    <property type="match status" value="1"/>
</dbReference>
<proteinExistence type="predicted"/>
<dbReference type="InterPro" id="IPR051943">
    <property type="entry name" value="TRAFAC_Dynamin-like_GTPase"/>
</dbReference>
<dbReference type="Pfam" id="PF00350">
    <property type="entry name" value="Dynamin_N"/>
    <property type="match status" value="1"/>
</dbReference>
<feature type="region of interest" description="Disordered" evidence="1">
    <location>
        <begin position="83"/>
        <end position="117"/>
    </location>
</feature>
<protein>
    <recommendedName>
        <fullName evidence="3">Dynamin N-terminal domain-containing protein</fullName>
    </recommendedName>
</protein>
<dbReference type="RefSeq" id="XP_067757191.1">
    <property type="nucleotide sequence ID" value="XM_067900362.1"/>
</dbReference>
<name>A0A836II86_9TRYP</name>
<keyword evidence="5" id="KW-1185">Reference proteome</keyword>
<evidence type="ECO:0000259" key="3">
    <source>
        <dbReference type="Pfam" id="PF00350"/>
    </source>
</evidence>
<dbReference type="OrthoDB" id="1716625at2759"/>
<feature type="transmembrane region" description="Helical" evidence="2">
    <location>
        <begin position="446"/>
        <end position="465"/>
    </location>
</feature>
<evidence type="ECO:0000313" key="4">
    <source>
        <dbReference type="EMBL" id="KAG5504930.1"/>
    </source>
</evidence>
<reference evidence="4 5" key="1">
    <citation type="submission" date="2021-02" db="EMBL/GenBank/DDBJ databases">
        <title>Porcisia hertigi Genome sequencing and assembly.</title>
        <authorList>
            <person name="Almutairi H."/>
            <person name="Gatherer D."/>
        </authorList>
    </citation>
    <scope>NUCLEOTIDE SEQUENCE [LARGE SCALE GENOMIC DNA]</scope>
    <source>
        <strain evidence="4 5">C119</strain>
    </source>
</reference>
<evidence type="ECO:0000256" key="2">
    <source>
        <dbReference type="SAM" id="Phobius"/>
    </source>
</evidence>
<keyword evidence="2" id="KW-0812">Transmembrane</keyword>
<dbReference type="AlphaFoldDB" id="A0A836II86"/>
<keyword evidence="2" id="KW-1133">Transmembrane helix</keyword>
<dbReference type="PANTHER" id="PTHR43681">
    <property type="entry name" value="TRANSMEMBRANE GTPASE FZO"/>
    <property type="match status" value="1"/>
</dbReference>
<accession>A0A836II86</accession>
<dbReference type="EMBL" id="JAFJZO010000022">
    <property type="protein sequence ID" value="KAG5504930.1"/>
    <property type="molecule type" value="Genomic_DNA"/>
</dbReference>
<dbReference type="InterPro" id="IPR045063">
    <property type="entry name" value="Dynamin_N"/>
</dbReference>